<dbReference type="Proteomes" id="UP001172159">
    <property type="component" value="Unassembled WGS sequence"/>
</dbReference>
<accession>A0AA40EI52</accession>
<evidence type="ECO:0000313" key="3">
    <source>
        <dbReference type="Proteomes" id="UP001172159"/>
    </source>
</evidence>
<evidence type="ECO:0000313" key="2">
    <source>
        <dbReference type="EMBL" id="KAK0739386.1"/>
    </source>
</evidence>
<gene>
    <name evidence="2" type="ORF">B0T21DRAFT_346700</name>
</gene>
<feature type="compositionally biased region" description="Basic and acidic residues" evidence="1">
    <location>
        <begin position="102"/>
        <end position="127"/>
    </location>
</feature>
<proteinExistence type="predicted"/>
<feature type="compositionally biased region" description="Gly residues" evidence="1">
    <location>
        <begin position="143"/>
        <end position="155"/>
    </location>
</feature>
<organism evidence="2 3">
    <name type="scientific">Apiosordaria backusii</name>
    <dbReference type="NCBI Taxonomy" id="314023"/>
    <lineage>
        <taxon>Eukaryota</taxon>
        <taxon>Fungi</taxon>
        <taxon>Dikarya</taxon>
        <taxon>Ascomycota</taxon>
        <taxon>Pezizomycotina</taxon>
        <taxon>Sordariomycetes</taxon>
        <taxon>Sordariomycetidae</taxon>
        <taxon>Sordariales</taxon>
        <taxon>Lasiosphaeriaceae</taxon>
        <taxon>Apiosordaria</taxon>
    </lineage>
</organism>
<feature type="compositionally biased region" description="Basic and acidic residues" evidence="1">
    <location>
        <begin position="161"/>
        <end position="170"/>
    </location>
</feature>
<name>A0AA40EI52_9PEZI</name>
<protein>
    <submittedName>
        <fullName evidence="2">Uncharacterized protein</fullName>
    </submittedName>
</protein>
<reference evidence="2" key="1">
    <citation type="submission" date="2023-06" db="EMBL/GenBank/DDBJ databases">
        <title>Genome-scale phylogeny and comparative genomics of the fungal order Sordariales.</title>
        <authorList>
            <consortium name="Lawrence Berkeley National Laboratory"/>
            <person name="Hensen N."/>
            <person name="Bonometti L."/>
            <person name="Westerberg I."/>
            <person name="Brannstrom I.O."/>
            <person name="Guillou S."/>
            <person name="Cros-Aarteil S."/>
            <person name="Calhoun S."/>
            <person name="Haridas S."/>
            <person name="Kuo A."/>
            <person name="Mondo S."/>
            <person name="Pangilinan J."/>
            <person name="Riley R."/>
            <person name="Labutti K."/>
            <person name="Andreopoulos B."/>
            <person name="Lipzen A."/>
            <person name="Chen C."/>
            <person name="Yanf M."/>
            <person name="Daum C."/>
            <person name="Ng V."/>
            <person name="Clum A."/>
            <person name="Steindorff A."/>
            <person name="Ohm R."/>
            <person name="Martin F."/>
            <person name="Silar P."/>
            <person name="Natvig D."/>
            <person name="Lalanne C."/>
            <person name="Gautier V."/>
            <person name="Ament-Velasquez S.L."/>
            <person name="Kruys A."/>
            <person name="Hutchinson M.I."/>
            <person name="Powell A.J."/>
            <person name="Barry K."/>
            <person name="Miller A.N."/>
            <person name="Grigoriev I.V."/>
            <person name="Debuchy R."/>
            <person name="Gladieux P."/>
            <person name="Thoren M.H."/>
            <person name="Johannesson H."/>
        </authorList>
    </citation>
    <scope>NUCLEOTIDE SEQUENCE</scope>
    <source>
        <strain evidence="2">CBS 540.89</strain>
    </source>
</reference>
<comment type="caution">
    <text evidence="2">The sequence shown here is derived from an EMBL/GenBank/DDBJ whole genome shotgun (WGS) entry which is preliminary data.</text>
</comment>
<dbReference type="EMBL" id="JAUKTV010000004">
    <property type="protein sequence ID" value="KAK0739386.1"/>
    <property type="molecule type" value="Genomic_DNA"/>
</dbReference>
<evidence type="ECO:0000256" key="1">
    <source>
        <dbReference type="SAM" id="MobiDB-lite"/>
    </source>
</evidence>
<feature type="region of interest" description="Disordered" evidence="1">
    <location>
        <begin position="102"/>
        <end position="170"/>
    </location>
</feature>
<keyword evidence="3" id="KW-1185">Reference proteome</keyword>
<sequence length="170" mass="18363">MSIPGETTPSEGAGMMTALGVLREIAAAKDLRLLQEIENLKSLERKEWTTKSDAAIDEEEWNTFDERLRQHKVRMADLERFEEAVIAVRKVGISIEEVLEGELGKLRERHEKERREQSLERELRDGEGGGNGGSQGSSQGNNQGSGGGGGGGSGDSQGIEGKGEDPSPVC</sequence>
<dbReference type="AlphaFoldDB" id="A0AA40EI52"/>